<dbReference type="EC" id="2.7.13.3" evidence="3"/>
<evidence type="ECO:0000256" key="1">
    <source>
        <dbReference type="ARBA" id="ARBA00000085"/>
    </source>
</evidence>
<proteinExistence type="predicted"/>
<dbReference type="EMBL" id="BAABAB010000021">
    <property type="protein sequence ID" value="GAA3624456.1"/>
    <property type="molecule type" value="Genomic_DNA"/>
</dbReference>
<evidence type="ECO:0000256" key="4">
    <source>
        <dbReference type="ARBA" id="ARBA00022553"/>
    </source>
</evidence>
<evidence type="ECO:0000256" key="6">
    <source>
        <dbReference type="ARBA" id="ARBA00022692"/>
    </source>
</evidence>
<accession>A0ABP7A3Z9</accession>
<dbReference type="CDD" id="cd00082">
    <property type="entry name" value="HisKA"/>
    <property type="match status" value="1"/>
</dbReference>
<dbReference type="PANTHER" id="PTHR45436:SF5">
    <property type="entry name" value="SENSOR HISTIDINE KINASE TRCS"/>
    <property type="match status" value="1"/>
</dbReference>
<feature type="domain" description="Histidine kinase" evidence="13">
    <location>
        <begin position="253"/>
        <end position="473"/>
    </location>
</feature>
<keyword evidence="10 12" id="KW-0472">Membrane</keyword>
<comment type="catalytic activity">
    <reaction evidence="1">
        <text>ATP + protein L-histidine = ADP + protein N-phospho-L-histidine.</text>
        <dbReference type="EC" id="2.7.13.3"/>
    </reaction>
</comment>
<evidence type="ECO:0000256" key="5">
    <source>
        <dbReference type="ARBA" id="ARBA00022679"/>
    </source>
</evidence>
<evidence type="ECO:0000313" key="15">
    <source>
        <dbReference type="EMBL" id="GAA3624456.1"/>
    </source>
</evidence>
<name>A0ABP7A3Z9_9ACTN</name>
<dbReference type="PROSITE" id="PS50885">
    <property type="entry name" value="HAMP"/>
    <property type="match status" value="1"/>
</dbReference>
<dbReference type="InterPro" id="IPR003661">
    <property type="entry name" value="HisK_dim/P_dom"/>
</dbReference>
<feature type="region of interest" description="Disordered" evidence="11">
    <location>
        <begin position="491"/>
        <end position="543"/>
    </location>
</feature>
<comment type="subcellular location">
    <subcellularLocation>
        <location evidence="2">Cell membrane</location>
    </subcellularLocation>
</comment>
<keyword evidence="7" id="KW-0418">Kinase</keyword>
<organism evidence="15 16">
    <name type="scientific">Microlunatus ginsengisoli</name>
    <dbReference type="NCBI Taxonomy" id="363863"/>
    <lineage>
        <taxon>Bacteria</taxon>
        <taxon>Bacillati</taxon>
        <taxon>Actinomycetota</taxon>
        <taxon>Actinomycetes</taxon>
        <taxon>Propionibacteriales</taxon>
        <taxon>Propionibacteriaceae</taxon>
        <taxon>Microlunatus</taxon>
    </lineage>
</organism>
<evidence type="ECO:0000256" key="8">
    <source>
        <dbReference type="ARBA" id="ARBA00022989"/>
    </source>
</evidence>
<evidence type="ECO:0000256" key="2">
    <source>
        <dbReference type="ARBA" id="ARBA00004236"/>
    </source>
</evidence>
<dbReference type="PRINTS" id="PR00344">
    <property type="entry name" value="BCTRLSENSOR"/>
</dbReference>
<dbReference type="SMART" id="SM00388">
    <property type="entry name" value="HisKA"/>
    <property type="match status" value="1"/>
</dbReference>
<dbReference type="InterPro" id="IPR003594">
    <property type="entry name" value="HATPase_dom"/>
</dbReference>
<dbReference type="InterPro" id="IPR003660">
    <property type="entry name" value="HAMP_dom"/>
</dbReference>
<keyword evidence="4" id="KW-0597">Phosphoprotein</keyword>
<dbReference type="Proteomes" id="UP001501490">
    <property type="component" value="Unassembled WGS sequence"/>
</dbReference>
<evidence type="ECO:0000256" key="3">
    <source>
        <dbReference type="ARBA" id="ARBA00012438"/>
    </source>
</evidence>
<evidence type="ECO:0000259" key="14">
    <source>
        <dbReference type="PROSITE" id="PS50885"/>
    </source>
</evidence>
<reference evidence="16" key="1">
    <citation type="journal article" date="2019" name="Int. J. Syst. Evol. Microbiol.">
        <title>The Global Catalogue of Microorganisms (GCM) 10K type strain sequencing project: providing services to taxonomists for standard genome sequencing and annotation.</title>
        <authorList>
            <consortium name="The Broad Institute Genomics Platform"/>
            <consortium name="The Broad Institute Genome Sequencing Center for Infectious Disease"/>
            <person name="Wu L."/>
            <person name="Ma J."/>
        </authorList>
    </citation>
    <scope>NUCLEOTIDE SEQUENCE [LARGE SCALE GENOMIC DNA]</scope>
    <source>
        <strain evidence="16">JCM 16929</strain>
    </source>
</reference>
<keyword evidence="6 12" id="KW-0812">Transmembrane</keyword>
<dbReference type="PANTHER" id="PTHR45436">
    <property type="entry name" value="SENSOR HISTIDINE KINASE YKOH"/>
    <property type="match status" value="1"/>
</dbReference>
<dbReference type="SUPFAM" id="SSF55874">
    <property type="entry name" value="ATPase domain of HSP90 chaperone/DNA topoisomerase II/histidine kinase"/>
    <property type="match status" value="1"/>
</dbReference>
<dbReference type="Pfam" id="PF02518">
    <property type="entry name" value="HATPase_c"/>
    <property type="match status" value="1"/>
</dbReference>
<dbReference type="Gene3D" id="6.10.340.10">
    <property type="match status" value="1"/>
</dbReference>
<evidence type="ECO:0000256" key="11">
    <source>
        <dbReference type="SAM" id="MobiDB-lite"/>
    </source>
</evidence>
<dbReference type="CDD" id="cd06225">
    <property type="entry name" value="HAMP"/>
    <property type="match status" value="1"/>
</dbReference>
<dbReference type="Gene3D" id="3.30.565.10">
    <property type="entry name" value="Histidine kinase-like ATPase, C-terminal domain"/>
    <property type="match status" value="1"/>
</dbReference>
<evidence type="ECO:0000256" key="12">
    <source>
        <dbReference type="SAM" id="Phobius"/>
    </source>
</evidence>
<gene>
    <name evidence="15" type="ORF">GCM10022236_28430</name>
</gene>
<evidence type="ECO:0000259" key="13">
    <source>
        <dbReference type="PROSITE" id="PS50109"/>
    </source>
</evidence>
<keyword evidence="9" id="KW-0902">Two-component regulatory system</keyword>
<feature type="transmembrane region" description="Helical" evidence="12">
    <location>
        <begin position="168"/>
        <end position="191"/>
    </location>
</feature>
<dbReference type="PROSITE" id="PS50109">
    <property type="entry name" value="HIS_KIN"/>
    <property type="match status" value="1"/>
</dbReference>
<dbReference type="SMART" id="SM00304">
    <property type="entry name" value="HAMP"/>
    <property type="match status" value="1"/>
</dbReference>
<evidence type="ECO:0000256" key="7">
    <source>
        <dbReference type="ARBA" id="ARBA00022777"/>
    </source>
</evidence>
<keyword evidence="5" id="KW-0808">Transferase</keyword>
<dbReference type="Pfam" id="PF00512">
    <property type="entry name" value="HisKA"/>
    <property type="match status" value="1"/>
</dbReference>
<dbReference type="InterPro" id="IPR004358">
    <property type="entry name" value="Sig_transdc_His_kin-like_C"/>
</dbReference>
<evidence type="ECO:0000256" key="10">
    <source>
        <dbReference type="ARBA" id="ARBA00023136"/>
    </source>
</evidence>
<comment type="caution">
    <text evidence="15">The sequence shown here is derived from an EMBL/GenBank/DDBJ whole genome shotgun (WGS) entry which is preliminary data.</text>
</comment>
<dbReference type="RefSeq" id="WP_344805607.1">
    <property type="nucleotide sequence ID" value="NZ_BAABAB010000021.1"/>
</dbReference>
<keyword evidence="16" id="KW-1185">Reference proteome</keyword>
<keyword evidence="8 12" id="KW-1133">Transmembrane helix</keyword>
<dbReference type="InterPro" id="IPR036097">
    <property type="entry name" value="HisK_dim/P_sf"/>
</dbReference>
<dbReference type="SUPFAM" id="SSF47384">
    <property type="entry name" value="Homodimeric domain of signal transducing histidine kinase"/>
    <property type="match status" value="1"/>
</dbReference>
<dbReference type="CDD" id="cd00075">
    <property type="entry name" value="HATPase"/>
    <property type="match status" value="1"/>
</dbReference>
<dbReference type="InterPro" id="IPR036890">
    <property type="entry name" value="HATPase_C_sf"/>
</dbReference>
<feature type="domain" description="HAMP" evidence="14">
    <location>
        <begin position="192"/>
        <end position="245"/>
    </location>
</feature>
<sequence length="543" mass="57333">MRGPGGRALTIRTRLIVTLAIVASAIIIVSGAATVLTVRHYLEERVTERLIGNTERIKATLLGMPTIDLTAQTIDDMASAESTAVIMVTGGRPVLVANTDATTAQSILALDLSDGRPQPVRGRPGLMAVEIDTTDTGLVVNDGGRQLRPDGLIIAVNATEEVAAFQSLVFASTAAGLISIAALVLLTVVIVSRGIRPLRTMSEQAQAFADGNRDVRLGVSSDDPDIARLAATVNQAFDAQQEADDRLRAFVADASHELRTPLTTASGWIELYLQGGLSDAEKRDHAMHRAQTELGRMRVLIDELAMLARMDADRPLDLEPVDLGALAAEVVGDARVVNPDRTFTLFTAGPAPLLGDQRKLQQVLVNLVGNAVQHTPAGTPVEVTVAPATAAARGRHAYTLLVTDHGPGISAQDQPHVFERFWRGDASRDRHTGGSGLGLSIVASIVAAHGGTYDLSSRLGEGTTIRVTLPGVGSTEQRVDPEHVHRHRAGEETVAGDHIGHLPADTARDLAGGDRSAGGEVDLDVDQVSATGHRDPVHPTPQP</sequence>
<dbReference type="Pfam" id="PF00672">
    <property type="entry name" value="HAMP"/>
    <property type="match status" value="1"/>
</dbReference>
<dbReference type="SMART" id="SM00387">
    <property type="entry name" value="HATPase_c"/>
    <property type="match status" value="1"/>
</dbReference>
<dbReference type="InterPro" id="IPR005467">
    <property type="entry name" value="His_kinase_dom"/>
</dbReference>
<dbReference type="SUPFAM" id="SSF158472">
    <property type="entry name" value="HAMP domain-like"/>
    <property type="match status" value="1"/>
</dbReference>
<dbReference type="Gene3D" id="1.10.287.130">
    <property type="match status" value="1"/>
</dbReference>
<evidence type="ECO:0000313" key="16">
    <source>
        <dbReference type="Proteomes" id="UP001501490"/>
    </source>
</evidence>
<dbReference type="InterPro" id="IPR050428">
    <property type="entry name" value="TCS_sensor_his_kinase"/>
</dbReference>
<feature type="transmembrane region" description="Helical" evidence="12">
    <location>
        <begin position="15"/>
        <end position="38"/>
    </location>
</feature>
<protein>
    <recommendedName>
        <fullName evidence="3">histidine kinase</fullName>
        <ecNumber evidence="3">2.7.13.3</ecNumber>
    </recommendedName>
</protein>
<evidence type="ECO:0000256" key="9">
    <source>
        <dbReference type="ARBA" id="ARBA00023012"/>
    </source>
</evidence>